<dbReference type="AlphaFoldDB" id="A0AAU8K5S0"/>
<proteinExistence type="predicted"/>
<protein>
    <submittedName>
        <fullName evidence="1">Uncharacterized protein</fullName>
    </submittedName>
</protein>
<organism evidence="1">
    <name type="scientific">Kitasatospora camelliae</name>
    <dbReference type="NCBI Taxonomy" id="3156397"/>
    <lineage>
        <taxon>Bacteria</taxon>
        <taxon>Bacillati</taxon>
        <taxon>Actinomycetota</taxon>
        <taxon>Actinomycetes</taxon>
        <taxon>Kitasatosporales</taxon>
        <taxon>Streptomycetaceae</taxon>
        <taxon>Kitasatospora</taxon>
    </lineage>
</organism>
<dbReference type="EMBL" id="CP159872">
    <property type="protein sequence ID" value="XCM83427.1"/>
    <property type="molecule type" value="Genomic_DNA"/>
</dbReference>
<reference evidence="1" key="1">
    <citation type="submission" date="2024-06" db="EMBL/GenBank/DDBJ databases">
        <title>The genome sequences of Kitasatospora sp. strain HUAS MG31.</title>
        <authorList>
            <person name="Mo P."/>
        </authorList>
    </citation>
    <scope>NUCLEOTIDE SEQUENCE</scope>
    <source>
        <strain evidence="1">HUAS MG31</strain>
    </source>
</reference>
<gene>
    <name evidence="1" type="ORF">ABWK59_33140</name>
</gene>
<name>A0AAU8K5S0_9ACTN</name>
<evidence type="ECO:0000313" key="1">
    <source>
        <dbReference type="EMBL" id="XCM83427.1"/>
    </source>
</evidence>
<dbReference type="KEGG" id="kcm:ABWK59_33140"/>
<dbReference type="RefSeq" id="WP_354644363.1">
    <property type="nucleotide sequence ID" value="NZ_CP159872.1"/>
</dbReference>
<sequence>MSDIEVTGIERTLERIESRLTGPTRAYVTRRAQAVPAQPGQGAPAVQPTDEEVLTNLRARLEIAQAARTEARNDLPLSAADPGGDAALLLDFTRRVADALRGADAPGFAVGELRRTLAAWSKGEGAPAHALVDSVVNGLVRRTRERTLAAARAAQEASQPRVRPVRTNEEVLHDVITRKRGEAGPSYDPEYRNATQPGDVKSVLVVAGVDHHGANGRGDRLATITVDLIERLTDRQEKWTVTGCAEVAALNRYLLAAAYPDADAALRAFTGGTVTGAVISTLSLYGRTADKPGSWDVRQPCHQCQQWLKALRITVHAKGARS</sequence>
<accession>A0AAU8K5S0</accession>